<keyword evidence="3" id="KW-0472">Membrane</keyword>
<evidence type="ECO:0000256" key="3">
    <source>
        <dbReference type="SAM" id="Phobius"/>
    </source>
</evidence>
<evidence type="ECO:0000313" key="5">
    <source>
        <dbReference type="EMBL" id="KAH3718311.1"/>
    </source>
</evidence>
<keyword evidence="3" id="KW-0812">Transmembrane</keyword>
<dbReference type="InterPro" id="IPR022352">
    <property type="entry name" value="Ins/IGF/rlx"/>
</dbReference>
<evidence type="ECO:0000256" key="2">
    <source>
        <dbReference type="RuleBase" id="RU000406"/>
    </source>
</evidence>
<comment type="similarity">
    <text evidence="1 2">Belongs to the insulin family.</text>
</comment>
<evidence type="ECO:0000256" key="1">
    <source>
        <dbReference type="ARBA" id="ARBA00009034"/>
    </source>
</evidence>
<dbReference type="InterPro" id="IPR016179">
    <property type="entry name" value="Insulin-like"/>
</dbReference>
<accession>A0A9D4HIW0</accession>
<comment type="subcellular location">
    <subcellularLocation>
        <location evidence="2">Secreted</location>
    </subcellularLocation>
</comment>
<keyword evidence="3" id="KW-1133">Transmembrane helix</keyword>
<dbReference type="Pfam" id="PF00049">
    <property type="entry name" value="Insulin"/>
    <property type="match status" value="1"/>
</dbReference>
<organism evidence="5 7">
    <name type="scientific">Dreissena polymorpha</name>
    <name type="common">Zebra mussel</name>
    <name type="synonym">Mytilus polymorpha</name>
    <dbReference type="NCBI Taxonomy" id="45954"/>
    <lineage>
        <taxon>Eukaryota</taxon>
        <taxon>Metazoa</taxon>
        <taxon>Spiralia</taxon>
        <taxon>Lophotrochozoa</taxon>
        <taxon>Mollusca</taxon>
        <taxon>Bivalvia</taxon>
        <taxon>Autobranchia</taxon>
        <taxon>Heteroconchia</taxon>
        <taxon>Euheterodonta</taxon>
        <taxon>Imparidentia</taxon>
        <taxon>Neoheterodontei</taxon>
        <taxon>Myida</taxon>
        <taxon>Dreissenoidea</taxon>
        <taxon>Dreissenidae</taxon>
        <taxon>Dreissena</taxon>
    </lineage>
</organism>
<evidence type="ECO:0000259" key="4">
    <source>
        <dbReference type="SMART" id="SM00078"/>
    </source>
</evidence>
<gene>
    <name evidence="5" type="ORF">DPMN_061114</name>
    <name evidence="6" type="ORF">DPMN_063404</name>
</gene>
<keyword evidence="7" id="KW-1185">Reference proteome</keyword>
<dbReference type="SUPFAM" id="SSF56994">
    <property type="entry name" value="Insulin-like"/>
    <property type="match status" value="1"/>
</dbReference>
<dbReference type="InterPro" id="IPR036438">
    <property type="entry name" value="Insulin-like_sf"/>
</dbReference>
<dbReference type="Gene3D" id="1.10.100.10">
    <property type="entry name" value="Insulin-like"/>
    <property type="match status" value="1"/>
</dbReference>
<dbReference type="CDD" id="cd04366">
    <property type="entry name" value="IlGF_insulin_bombyxin_like"/>
    <property type="match status" value="1"/>
</dbReference>
<name>A0A9D4HIW0_DREPO</name>
<keyword evidence="2" id="KW-0964">Secreted</keyword>
<dbReference type="SMART" id="SM00078">
    <property type="entry name" value="IlGF"/>
    <property type="match status" value="1"/>
</dbReference>
<reference evidence="5" key="2">
    <citation type="submission" date="2020-11" db="EMBL/GenBank/DDBJ databases">
        <authorList>
            <person name="McCartney M.A."/>
            <person name="Auch B."/>
            <person name="Kono T."/>
            <person name="Mallez S."/>
            <person name="Becker A."/>
            <person name="Gohl D.M."/>
            <person name="Silverstein K.A.T."/>
            <person name="Koren S."/>
            <person name="Bechman K.B."/>
            <person name="Herman A."/>
            <person name="Abrahante J.E."/>
            <person name="Garbe J."/>
        </authorList>
    </citation>
    <scope>NUCLEOTIDE SEQUENCE</scope>
    <source>
        <strain evidence="5">Duluth1</strain>
        <tissue evidence="5">Whole animal</tissue>
    </source>
</reference>
<dbReference type="GO" id="GO:0005576">
    <property type="term" value="C:extracellular region"/>
    <property type="evidence" value="ECO:0007669"/>
    <property type="project" value="UniProtKB-SubCell"/>
</dbReference>
<reference evidence="5" key="1">
    <citation type="journal article" date="2019" name="bioRxiv">
        <title>The Genome of the Zebra Mussel, Dreissena polymorpha: A Resource for Invasive Species Research.</title>
        <authorList>
            <person name="McCartney M.A."/>
            <person name="Auch B."/>
            <person name="Kono T."/>
            <person name="Mallez S."/>
            <person name="Zhang Y."/>
            <person name="Obille A."/>
            <person name="Becker A."/>
            <person name="Abrahante J.E."/>
            <person name="Garbe J."/>
            <person name="Badalamenti J.P."/>
            <person name="Herman A."/>
            <person name="Mangelson H."/>
            <person name="Liachko I."/>
            <person name="Sullivan S."/>
            <person name="Sone E.D."/>
            <person name="Koren S."/>
            <person name="Silverstein K.A.T."/>
            <person name="Beckman K.B."/>
            <person name="Gohl D.M."/>
        </authorList>
    </citation>
    <scope>NUCLEOTIDE SEQUENCE</scope>
    <source>
        <strain evidence="5">Duluth1</strain>
        <tissue evidence="5">Whole animal</tissue>
    </source>
</reference>
<dbReference type="PRINTS" id="PR00276">
    <property type="entry name" value="INSULINFAMLY"/>
</dbReference>
<protein>
    <recommendedName>
        <fullName evidence="4">Insulin-like domain-containing protein</fullName>
    </recommendedName>
</protein>
<evidence type="ECO:0000313" key="7">
    <source>
        <dbReference type="Proteomes" id="UP000828390"/>
    </source>
</evidence>
<comment type="caution">
    <text evidence="5">The sequence shown here is derived from an EMBL/GenBank/DDBJ whole genome shotgun (WGS) entry which is preliminary data.</text>
</comment>
<feature type="domain" description="Insulin-like" evidence="4">
    <location>
        <begin position="45"/>
        <end position="154"/>
    </location>
</feature>
<dbReference type="GO" id="GO:0005179">
    <property type="term" value="F:hormone activity"/>
    <property type="evidence" value="ECO:0007669"/>
    <property type="project" value="InterPro"/>
</dbReference>
<dbReference type="EMBL" id="JAIWYP010000013">
    <property type="protein sequence ID" value="KAH3720505.1"/>
    <property type="molecule type" value="Genomic_DNA"/>
</dbReference>
<proteinExistence type="inferred from homology"/>
<feature type="transmembrane region" description="Helical" evidence="3">
    <location>
        <begin position="7"/>
        <end position="29"/>
    </location>
</feature>
<dbReference type="Proteomes" id="UP000828390">
    <property type="component" value="Unassembled WGS sequence"/>
</dbReference>
<dbReference type="AlphaFoldDB" id="A0A9D4HIW0"/>
<sequence>MKRVQKVMGGLVVAAVYTFVWSQCILFVLSKQAKVCSILDKPHPEGICGSQLDDVLETLCVFGTAHRKFFKRSIVESLPLTEVIGDINAKQFYDLYKSNALDSKDVVTVPATDFALSKKEAVSFFNKRRGVFDTGIVCECCKNICSISELNMYCQKRPMLGR</sequence>
<dbReference type="InterPro" id="IPR022353">
    <property type="entry name" value="Insulin_CS"/>
</dbReference>
<dbReference type="PROSITE" id="PS00262">
    <property type="entry name" value="INSULIN"/>
    <property type="match status" value="1"/>
</dbReference>
<dbReference type="EMBL" id="JAIWYP010000013">
    <property type="protein sequence ID" value="KAH3718311.1"/>
    <property type="molecule type" value="Genomic_DNA"/>
</dbReference>
<evidence type="ECO:0000313" key="6">
    <source>
        <dbReference type="EMBL" id="KAH3720505.1"/>
    </source>
</evidence>